<dbReference type="InterPro" id="IPR007484">
    <property type="entry name" value="Peptidase_M28"/>
</dbReference>
<name>A0AAV3UKC2_9EURY</name>
<keyword evidence="9" id="KW-0479">Metal-binding</keyword>
<evidence type="ECO:0000313" key="23">
    <source>
        <dbReference type="EMBL" id="GAA5054770.1"/>
    </source>
</evidence>
<dbReference type="EMBL" id="BAABKX010000014">
    <property type="protein sequence ID" value="GAA5054770.1"/>
    <property type="molecule type" value="Genomic_DNA"/>
</dbReference>
<dbReference type="RefSeq" id="WP_227773233.1">
    <property type="nucleotide sequence ID" value="NZ_BAABKX010000014.1"/>
</dbReference>
<gene>
    <name evidence="23" type="ORF">GCM10025751_33690</name>
</gene>
<dbReference type="GO" id="GO:0004180">
    <property type="term" value="F:carboxypeptidase activity"/>
    <property type="evidence" value="ECO:0007669"/>
    <property type="project" value="UniProtKB-KW"/>
</dbReference>
<dbReference type="InterPro" id="IPR046450">
    <property type="entry name" value="PA_dom_sf"/>
</dbReference>
<dbReference type="GO" id="GO:0005576">
    <property type="term" value="C:extracellular region"/>
    <property type="evidence" value="ECO:0007669"/>
    <property type="project" value="UniProtKB-SubCell"/>
</dbReference>
<sequence>MPRIPKSVAGDAVTSTESWDTLEALVSVGNRMAGQSGEAEGAEIIAATFERGGVRAVEIDEFEIPGWWRGSSSLSVGGETLTADHEVVALPGTPSGEATGELVDVGYGLAEDFEKHDLDGKIVMASSETPEDRGRWIHRMEKYVCAANAGAVGFVFRNHVDGCLPPTGEIGYHNRPGPIPAVGVSAEVGARLLREHENDDATVSVECRNEPTSSRNVEAVVGPDTDDEVLVTAHIDAHDISEGANDNGAGSALVAEIGRILRQVELDTRVRLVTFGSEEIGLYGAYHWTETHDLDSVKCVINIDGAGNSRNLGVGTNGFAELGETFEEVTEDMQVPHSTHDGISPHGDQWAFVQEGVPSVMAYSRSGGSGRGWGHTHADTLDKLDIRDLRAMALVLSNAVVAAAEEEREIPHKPREQIRDGIDEGYVEELKLGGRWPYDK</sequence>
<keyword evidence="7" id="KW-0121">Carboxypeptidase</keyword>
<keyword evidence="17" id="KW-0325">Glycoprotein</keyword>
<keyword evidence="6" id="KW-0964">Secreted</keyword>
<evidence type="ECO:0000256" key="6">
    <source>
        <dbReference type="ARBA" id="ARBA00022525"/>
    </source>
</evidence>
<evidence type="ECO:0000256" key="12">
    <source>
        <dbReference type="ARBA" id="ARBA00022824"/>
    </source>
</evidence>
<dbReference type="GO" id="GO:0006508">
    <property type="term" value="P:proteolysis"/>
    <property type="evidence" value="ECO:0007669"/>
    <property type="project" value="UniProtKB-KW"/>
</dbReference>
<evidence type="ECO:0000256" key="3">
    <source>
        <dbReference type="ARBA" id="ARBA00004555"/>
    </source>
</evidence>
<evidence type="ECO:0000256" key="10">
    <source>
        <dbReference type="ARBA" id="ARBA00022729"/>
    </source>
</evidence>
<protein>
    <recommendedName>
        <fullName evidence="5">Carboxypeptidase Q</fullName>
    </recommendedName>
    <alternativeName>
        <fullName evidence="20">Plasma glutamate carboxypeptidase</fullName>
    </alternativeName>
</protein>
<comment type="caution">
    <text evidence="23">The sequence shown here is derived from an EMBL/GenBank/DDBJ whole genome shotgun (WGS) entry which is preliminary data.</text>
</comment>
<dbReference type="PANTHER" id="PTHR12053:SF3">
    <property type="entry name" value="CARBOXYPEPTIDASE Q"/>
    <property type="match status" value="1"/>
</dbReference>
<keyword evidence="8" id="KW-0645">Protease</keyword>
<dbReference type="AlphaFoldDB" id="A0AAV3UKC2"/>
<dbReference type="CDD" id="cd04819">
    <property type="entry name" value="PA_2"/>
    <property type="match status" value="1"/>
</dbReference>
<dbReference type="SUPFAM" id="SSF53187">
    <property type="entry name" value="Zn-dependent exopeptidases"/>
    <property type="match status" value="1"/>
</dbReference>
<evidence type="ECO:0000256" key="18">
    <source>
        <dbReference type="ARBA" id="ARBA00023228"/>
    </source>
</evidence>
<keyword evidence="15" id="KW-0482">Metalloprotease</keyword>
<evidence type="ECO:0000256" key="1">
    <source>
        <dbReference type="ARBA" id="ARBA00004240"/>
    </source>
</evidence>
<dbReference type="GO" id="GO:0070573">
    <property type="term" value="F:metallodipeptidase activity"/>
    <property type="evidence" value="ECO:0007669"/>
    <property type="project" value="InterPro"/>
</dbReference>
<evidence type="ECO:0000256" key="17">
    <source>
        <dbReference type="ARBA" id="ARBA00023180"/>
    </source>
</evidence>
<evidence type="ECO:0000259" key="21">
    <source>
        <dbReference type="Pfam" id="PF02225"/>
    </source>
</evidence>
<keyword evidence="11" id="KW-0378">Hydrolase</keyword>
<comment type="subcellular location">
    <subcellularLocation>
        <location evidence="1">Endoplasmic reticulum</location>
    </subcellularLocation>
    <subcellularLocation>
        <location evidence="3">Golgi apparatus</location>
    </subcellularLocation>
    <subcellularLocation>
        <location evidence="2">Lysosome</location>
    </subcellularLocation>
    <subcellularLocation>
        <location evidence="4">Secreted</location>
    </subcellularLocation>
</comment>
<dbReference type="Gene3D" id="3.40.630.10">
    <property type="entry name" value="Zn peptidases"/>
    <property type="match status" value="1"/>
</dbReference>
<evidence type="ECO:0000259" key="22">
    <source>
        <dbReference type="Pfam" id="PF04389"/>
    </source>
</evidence>
<keyword evidence="24" id="KW-1185">Reference proteome</keyword>
<dbReference type="GeneID" id="68613418"/>
<evidence type="ECO:0000256" key="5">
    <source>
        <dbReference type="ARBA" id="ARBA00014116"/>
    </source>
</evidence>
<dbReference type="Pfam" id="PF04389">
    <property type="entry name" value="Peptidase_M28"/>
    <property type="match status" value="1"/>
</dbReference>
<evidence type="ECO:0000256" key="19">
    <source>
        <dbReference type="ARBA" id="ARBA00025833"/>
    </source>
</evidence>
<dbReference type="GO" id="GO:0046872">
    <property type="term" value="F:metal ion binding"/>
    <property type="evidence" value="ECO:0007669"/>
    <property type="project" value="UniProtKB-KW"/>
</dbReference>
<keyword evidence="12" id="KW-0256">Endoplasmic reticulum</keyword>
<dbReference type="InterPro" id="IPR003137">
    <property type="entry name" value="PA_domain"/>
</dbReference>
<evidence type="ECO:0000256" key="8">
    <source>
        <dbReference type="ARBA" id="ARBA00022670"/>
    </source>
</evidence>
<accession>A0AAV3UKC2</accession>
<feature type="domain" description="Peptidase M28" evidence="22">
    <location>
        <begin position="216"/>
        <end position="398"/>
    </location>
</feature>
<feature type="domain" description="PA" evidence="21">
    <location>
        <begin position="99"/>
        <end position="192"/>
    </location>
</feature>
<keyword evidence="10" id="KW-0732">Signal</keyword>
<dbReference type="Gene3D" id="3.50.30.30">
    <property type="match status" value="1"/>
</dbReference>
<reference evidence="23 24" key="1">
    <citation type="journal article" date="2019" name="Int. J. Syst. Evol. Microbiol.">
        <title>The Global Catalogue of Microorganisms (GCM) 10K type strain sequencing project: providing services to taxonomists for standard genome sequencing and annotation.</title>
        <authorList>
            <consortium name="The Broad Institute Genomics Platform"/>
            <consortium name="The Broad Institute Genome Sequencing Center for Infectious Disease"/>
            <person name="Wu L."/>
            <person name="Ma J."/>
        </authorList>
    </citation>
    <scope>NUCLEOTIDE SEQUENCE [LARGE SCALE GENOMIC DNA]</scope>
    <source>
        <strain evidence="23 24">JCM 17504</strain>
    </source>
</reference>
<evidence type="ECO:0000256" key="14">
    <source>
        <dbReference type="ARBA" id="ARBA00023034"/>
    </source>
</evidence>
<dbReference type="Proteomes" id="UP001501729">
    <property type="component" value="Unassembled WGS sequence"/>
</dbReference>
<keyword evidence="18" id="KW-0458">Lysosome</keyword>
<evidence type="ECO:0000256" key="7">
    <source>
        <dbReference type="ARBA" id="ARBA00022645"/>
    </source>
</evidence>
<evidence type="ECO:0000256" key="13">
    <source>
        <dbReference type="ARBA" id="ARBA00022833"/>
    </source>
</evidence>
<dbReference type="SUPFAM" id="SSF52025">
    <property type="entry name" value="PA domain"/>
    <property type="match status" value="1"/>
</dbReference>
<organism evidence="23 24">
    <name type="scientific">Haladaptatus pallidirubidus</name>
    <dbReference type="NCBI Taxonomy" id="1008152"/>
    <lineage>
        <taxon>Archaea</taxon>
        <taxon>Methanobacteriati</taxon>
        <taxon>Methanobacteriota</taxon>
        <taxon>Stenosarchaea group</taxon>
        <taxon>Halobacteria</taxon>
        <taxon>Halobacteriales</taxon>
        <taxon>Haladaptataceae</taxon>
        <taxon>Haladaptatus</taxon>
    </lineage>
</organism>
<evidence type="ECO:0000256" key="15">
    <source>
        <dbReference type="ARBA" id="ARBA00023049"/>
    </source>
</evidence>
<evidence type="ECO:0000256" key="2">
    <source>
        <dbReference type="ARBA" id="ARBA00004371"/>
    </source>
</evidence>
<evidence type="ECO:0000256" key="4">
    <source>
        <dbReference type="ARBA" id="ARBA00004613"/>
    </source>
</evidence>
<dbReference type="InterPro" id="IPR039866">
    <property type="entry name" value="CPQ"/>
</dbReference>
<dbReference type="PANTHER" id="PTHR12053">
    <property type="entry name" value="PROTEASE FAMILY M28 PLASMA GLUTAMATE CARBOXYPEPTIDASE-RELATED"/>
    <property type="match status" value="1"/>
</dbReference>
<comment type="subunit">
    <text evidence="19">Homodimer. The monomeric form is inactive while the homodimer is active.</text>
</comment>
<proteinExistence type="predicted"/>
<evidence type="ECO:0000256" key="11">
    <source>
        <dbReference type="ARBA" id="ARBA00022801"/>
    </source>
</evidence>
<evidence type="ECO:0000256" key="20">
    <source>
        <dbReference type="ARBA" id="ARBA00033328"/>
    </source>
</evidence>
<evidence type="ECO:0000256" key="9">
    <source>
        <dbReference type="ARBA" id="ARBA00022723"/>
    </source>
</evidence>
<keyword evidence="13" id="KW-0862">Zinc</keyword>
<evidence type="ECO:0000313" key="24">
    <source>
        <dbReference type="Proteomes" id="UP001501729"/>
    </source>
</evidence>
<keyword evidence="14" id="KW-0333">Golgi apparatus</keyword>
<dbReference type="Pfam" id="PF02225">
    <property type="entry name" value="PA"/>
    <property type="match status" value="1"/>
</dbReference>
<dbReference type="GO" id="GO:0005764">
    <property type="term" value="C:lysosome"/>
    <property type="evidence" value="ECO:0007669"/>
    <property type="project" value="UniProtKB-SubCell"/>
</dbReference>
<evidence type="ECO:0000256" key="16">
    <source>
        <dbReference type="ARBA" id="ARBA00023145"/>
    </source>
</evidence>
<keyword evidence="16" id="KW-0865">Zymogen</keyword>